<accession>A0A9P7YU72</accession>
<evidence type="ECO:0000256" key="1">
    <source>
        <dbReference type="SAM" id="MobiDB-lite"/>
    </source>
</evidence>
<feature type="transmembrane region" description="Helical" evidence="2">
    <location>
        <begin position="169"/>
        <end position="192"/>
    </location>
</feature>
<sequence>MSVKTLFDAIKTWTRRIGAFMLVSAIYSLILTGCLVTPGVFLAEITSPQDLIATTSPGNTPQHDTTIRFNYFGICTKIDDADFSCSSAHTAKKTNLTSLYSDALIKDVFDLQNSISYLVPTVALVVFMFGLLTFFLWAFFSRRQQKFTIFDQNTKVERKVKMLHQATHALLWFSVALSLAASFSTTTTLLALRITSRIFSAEDTGRTVVTGITIQVLQWMLVTVSTVFAAYIQYWYKPSDAKAAKNQSGESRSDDALSETSPLTCPSPTFDRSKPPSMTVMFPPPPRY</sequence>
<organism evidence="3 4">
    <name type="scientific">Calycina marina</name>
    <dbReference type="NCBI Taxonomy" id="1763456"/>
    <lineage>
        <taxon>Eukaryota</taxon>
        <taxon>Fungi</taxon>
        <taxon>Dikarya</taxon>
        <taxon>Ascomycota</taxon>
        <taxon>Pezizomycotina</taxon>
        <taxon>Leotiomycetes</taxon>
        <taxon>Helotiales</taxon>
        <taxon>Pezizellaceae</taxon>
        <taxon>Calycina</taxon>
    </lineage>
</organism>
<gene>
    <name evidence="3" type="ORF">BJ878DRAFT_530332</name>
</gene>
<dbReference type="Pfam" id="PF12351">
    <property type="entry name" value="Fig1"/>
    <property type="match status" value="1"/>
</dbReference>
<feature type="transmembrane region" description="Helical" evidence="2">
    <location>
        <begin position="212"/>
        <end position="236"/>
    </location>
</feature>
<proteinExistence type="predicted"/>
<protein>
    <submittedName>
        <fullName evidence="3">Uncharacterized protein</fullName>
    </submittedName>
</protein>
<reference evidence="3" key="1">
    <citation type="journal article" date="2021" name="IMA Fungus">
        <title>Genomic characterization of three marine fungi, including Emericellopsis atlantica sp. nov. with signatures of a generalist lifestyle and marine biomass degradation.</title>
        <authorList>
            <person name="Hagestad O.C."/>
            <person name="Hou L."/>
            <person name="Andersen J.H."/>
            <person name="Hansen E.H."/>
            <person name="Altermark B."/>
            <person name="Li C."/>
            <person name="Kuhnert E."/>
            <person name="Cox R.J."/>
            <person name="Crous P.W."/>
            <person name="Spatafora J.W."/>
            <person name="Lail K."/>
            <person name="Amirebrahimi M."/>
            <person name="Lipzen A."/>
            <person name="Pangilinan J."/>
            <person name="Andreopoulos W."/>
            <person name="Hayes R.D."/>
            <person name="Ng V."/>
            <person name="Grigoriev I.V."/>
            <person name="Jackson S.A."/>
            <person name="Sutton T.D.S."/>
            <person name="Dobson A.D.W."/>
            <person name="Rama T."/>
        </authorList>
    </citation>
    <scope>NUCLEOTIDE SEQUENCE</scope>
    <source>
        <strain evidence="3">TRa3180A</strain>
    </source>
</reference>
<keyword evidence="2" id="KW-0472">Membrane</keyword>
<dbReference type="EMBL" id="MU254808">
    <property type="protein sequence ID" value="KAG9239860.1"/>
    <property type="molecule type" value="Genomic_DNA"/>
</dbReference>
<evidence type="ECO:0000256" key="2">
    <source>
        <dbReference type="SAM" id="Phobius"/>
    </source>
</evidence>
<feature type="transmembrane region" description="Helical" evidence="2">
    <location>
        <begin position="117"/>
        <end position="140"/>
    </location>
</feature>
<feature type="compositionally biased region" description="Polar residues" evidence="1">
    <location>
        <begin position="258"/>
        <end position="267"/>
    </location>
</feature>
<dbReference type="AlphaFoldDB" id="A0A9P7YU72"/>
<dbReference type="GO" id="GO:0016020">
    <property type="term" value="C:membrane"/>
    <property type="evidence" value="ECO:0007669"/>
    <property type="project" value="InterPro"/>
</dbReference>
<feature type="region of interest" description="Disordered" evidence="1">
    <location>
        <begin position="245"/>
        <end position="288"/>
    </location>
</feature>
<keyword evidence="4" id="KW-1185">Reference proteome</keyword>
<keyword evidence="2" id="KW-1133">Transmembrane helix</keyword>
<dbReference type="InterPro" id="IPR033481">
    <property type="entry name" value="Dni1/Fig1"/>
</dbReference>
<evidence type="ECO:0000313" key="4">
    <source>
        <dbReference type="Proteomes" id="UP000887226"/>
    </source>
</evidence>
<name>A0A9P7YU72_9HELO</name>
<comment type="caution">
    <text evidence="3">The sequence shown here is derived from an EMBL/GenBank/DDBJ whole genome shotgun (WGS) entry which is preliminary data.</text>
</comment>
<evidence type="ECO:0000313" key="3">
    <source>
        <dbReference type="EMBL" id="KAG9239860.1"/>
    </source>
</evidence>
<keyword evidence="2" id="KW-0812">Transmembrane</keyword>
<dbReference type="PROSITE" id="PS51257">
    <property type="entry name" value="PROKAR_LIPOPROTEIN"/>
    <property type="match status" value="1"/>
</dbReference>
<dbReference type="Proteomes" id="UP000887226">
    <property type="component" value="Unassembled WGS sequence"/>
</dbReference>
<feature type="transmembrane region" description="Helical" evidence="2">
    <location>
        <begin position="20"/>
        <end position="41"/>
    </location>
</feature>